<gene>
    <name evidence="9" type="ORF">S7S_08745</name>
</gene>
<evidence type="ECO:0000313" key="10">
    <source>
        <dbReference type="Proteomes" id="UP000006764"/>
    </source>
</evidence>
<keyword evidence="3 9" id="KW-0418">Kinase</keyword>
<dbReference type="InterPro" id="IPR001932">
    <property type="entry name" value="PPM-type_phosphatase-like_dom"/>
</dbReference>
<dbReference type="InterPro" id="IPR008271">
    <property type="entry name" value="Ser/Thr_kinase_AS"/>
</dbReference>
<evidence type="ECO:0000259" key="8">
    <source>
        <dbReference type="PROSITE" id="PS51746"/>
    </source>
</evidence>
<comment type="similarity">
    <text evidence="5">Belongs to the protein kinase superfamily. Ser/Thr protein kinase family. GCN2 subfamily.</text>
</comment>
<dbReference type="STRING" id="391936.S7S_08745"/>
<accession>A0A0B4XNV1</accession>
<keyword evidence="2" id="KW-0547">Nucleotide-binding</keyword>
<dbReference type="PROSITE" id="PS00108">
    <property type="entry name" value="PROTEIN_KINASE_ST"/>
    <property type="match status" value="1"/>
</dbReference>
<dbReference type="Gene3D" id="1.10.510.10">
    <property type="entry name" value="Transferase(Phosphotransferase) domain 1"/>
    <property type="match status" value="1"/>
</dbReference>
<dbReference type="SMART" id="SM00331">
    <property type="entry name" value="PP2C_SIG"/>
    <property type="match status" value="1"/>
</dbReference>
<dbReference type="InterPro" id="IPR000719">
    <property type="entry name" value="Prot_kinase_dom"/>
</dbReference>
<dbReference type="SMART" id="SM00220">
    <property type="entry name" value="S_TKc"/>
    <property type="match status" value="1"/>
</dbReference>
<dbReference type="GO" id="GO:0004672">
    <property type="term" value="F:protein kinase activity"/>
    <property type="evidence" value="ECO:0007669"/>
    <property type="project" value="InterPro"/>
</dbReference>
<dbReference type="SUPFAM" id="SSF81606">
    <property type="entry name" value="PP2C-like"/>
    <property type="match status" value="1"/>
</dbReference>
<evidence type="ECO:0000256" key="3">
    <source>
        <dbReference type="ARBA" id="ARBA00022777"/>
    </source>
</evidence>
<evidence type="ECO:0000259" key="7">
    <source>
        <dbReference type="PROSITE" id="PS50011"/>
    </source>
</evidence>
<dbReference type="CDD" id="cd14014">
    <property type="entry name" value="STKc_PknB_like"/>
    <property type="match status" value="1"/>
</dbReference>
<name>A0A0B4XNV1_9GAMM</name>
<keyword evidence="1" id="KW-0808">Transferase</keyword>
<dbReference type="AlphaFoldDB" id="A0A0B4XNV1"/>
<dbReference type="Pfam" id="PF13672">
    <property type="entry name" value="PP2C_2"/>
    <property type="match status" value="1"/>
</dbReference>
<keyword evidence="6" id="KW-0472">Membrane</keyword>
<dbReference type="HOGENOM" id="CLU_034273_0_0_6"/>
<dbReference type="EMBL" id="CP004387">
    <property type="protein sequence ID" value="AJD48163.1"/>
    <property type="molecule type" value="Genomic_DNA"/>
</dbReference>
<dbReference type="GO" id="GO:0005737">
    <property type="term" value="C:cytoplasm"/>
    <property type="evidence" value="ECO:0007669"/>
    <property type="project" value="TreeGrafter"/>
</dbReference>
<dbReference type="OrthoDB" id="9801841at2"/>
<organism evidence="9 10">
    <name type="scientific">Isoalcanivorax pacificus W11-5</name>
    <dbReference type="NCBI Taxonomy" id="391936"/>
    <lineage>
        <taxon>Bacteria</taxon>
        <taxon>Pseudomonadati</taxon>
        <taxon>Pseudomonadota</taxon>
        <taxon>Gammaproteobacteria</taxon>
        <taxon>Oceanospirillales</taxon>
        <taxon>Alcanivoracaceae</taxon>
        <taxon>Isoalcanivorax</taxon>
    </lineage>
</organism>
<dbReference type="PROSITE" id="PS50011">
    <property type="entry name" value="PROTEIN_KINASE_DOM"/>
    <property type="match status" value="1"/>
</dbReference>
<dbReference type="PROSITE" id="PS51746">
    <property type="entry name" value="PPM_2"/>
    <property type="match status" value="1"/>
</dbReference>
<protein>
    <submittedName>
        <fullName evidence="9">Serine (Threonine) protein kinase</fullName>
    </submittedName>
</protein>
<feature type="domain" description="PPM-type phosphatase" evidence="8">
    <location>
        <begin position="18"/>
        <end position="240"/>
    </location>
</feature>
<evidence type="ECO:0000256" key="2">
    <source>
        <dbReference type="ARBA" id="ARBA00022741"/>
    </source>
</evidence>
<evidence type="ECO:0000256" key="1">
    <source>
        <dbReference type="ARBA" id="ARBA00022679"/>
    </source>
</evidence>
<reference evidence="9 10" key="1">
    <citation type="journal article" date="2012" name="J. Bacteriol.">
        <title>Genome sequence of an alkane-degrading bacterium, Alcanivorax pacificus type strain W11-5, isolated from deep sea sediment.</title>
        <authorList>
            <person name="Lai Q."/>
            <person name="Shao Z."/>
        </authorList>
    </citation>
    <scope>NUCLEOTIDE SEQUENCE [LARGE SCALE GENOMIC DNA]</scope>
    <source>
        <strain evidence="9 10">W11-5</strain>
    </source>
</reference>
<proteinExistence type="inferred from homology"/>
<keyword evidence="4" id="KW-0067">ATP-binding</keyword>
<dbReference type="Gene3D" id="3.60.40.10">
    <property type="entry name" value="PPM-type phosphatase domain"/>
    <property type="match status" value="1"/>
</dbReference>
<dbReference type="PANTHER" id="PTHR11042">
    <property type="entry name" value="EUKARYOTIC TRANSLATION INITIATION FACTOR 2-ALPHA KINASE EIF2-ALPHA KINASE -RELATED"/>
    <property type="match status" value="1"/>
</dbReference>
<evidence type="ECO:0000256" key="4">
    <source>
        <dbReference type="ARBA" id="ARBA00022840"/>
    </source>
</evidence>
<dbReference type="SMART" id="SM00332">
    <property type="entry name" value="PP2Cc"/>
    <property type="match status" value="1"/>
</dbReference>
<dbReference type="Pfam" id="PF00069">
    <property type="entry name" value="Pkinase"/>
    <property type="match status" value="1"/>
</dbReference>
<feature type="transmembrane region" description="Helical" evidence="6">
    <location>
        <begin position="534"/>
        <end position="552"/>
    </location>
</feature>
<evidence type="ECO:0000256" key="5">
    <source>
        <dbReference type="ARBA" id="ARBA00037982"/>
    </source>
</evidence>
<feature type="domain" description="Protein kinase" evidence="7">
    <location>
        <begin position="273"/>
        <end position="523"/>
    </location>
</feature>
<dbReference type="KEGG" id="apac:S7S_08745"/>
<dbReference type="InterPro" id="IPR050339">
    <property type="entry name" value="CC_SR_Kinase"/>
</dbReference>
<evidence type="ECO:0000313" key="9">
    <source>
        <dbReference type="EMBL" id="AJD48163.1"/>
    </source>
</evidence>
<dbReference type="CDD" id="cd00143">
    <property type="entry name" value="PP2Cc"/>
    <property type="match status" value="1"/>
</dbReference>
<keyword evidence="6" id="KW-1133">Transmembrane helix</keyword>
<dbReference type="InterPro" id="IPR036457">
    <property type="entry name" value="PPM-type-like_dom_sf"/>
</dbReference>
<dbReference type="Proteomes" id="UP000006764">
    <property type="component" value="Chromosome"/>
</dbReference>
<dbReference type="SUPFAM" id="SSF56112">
    <property type="entry name" value="Protein kinase-like (PK-like)"/>
    <property type="match status" value="1"/>
</dbReference>
<dbReference type="InterPro" id="IPR011009">
    <property type="entry name" value="Kinase-like_dom_sf"/>
</dbReference>
<sequence length="554" mass="60516">MTSMPATPDVGQATLHVRVGQYSEAGVKADNQDALALRLPFGEPLRTKGLVAALADGLSSAGAGREAAEAAVLGFIHDYYATSPLWSVPRSAQRVLEALNRWLCRRTLAGEDHLCTLSVLILRSRVAHLFQVGDSRIWRLRGQQLECLTEDHSRQAGGRRLLTRAMGADTRLDVDYRHCALQQGDVFLLTSDGIHDVLSATIIAATLSASETPQAAAEQLVQRALQHGSRDNVSCQVLEVLTLPEASADDALASLRGLPLPPPMIAGMRIDGLTVVRELYASARSHLYLVRDSDGQLSALKAPSVNLEDDAAALARFALEGWIAARLRSAHLLKPLAGVAAQSCLYQRLEYIDGVTLRQWLREHPDAAVEEKLYLADQLLNGVRALHRADVMHGDLKPDNIMVDRNGLVKLIDFGSCHCRGLEQPPPALPLGTRHYSAPHIRAGARPDEQGDLYAVAVIIHEMLTTTLPEPDRPTLRLQQHNAFVPAWLNNVLHRALHPEATPYADAAEFRAALRSPATQPAVILHSERNTLRWWQAGCMILLVLLITSLALHG</sequence>
<evidence type="ECO:0000256" key="6">
    <source>
        <dbReference type="SAM" id="Phobius"/>
    </source>
</evidence>
<keyword evidence="6" id="KW-0812">Transmembrane</keyword>
<dbReference type="RefSeq" id="WP_008737573.1">
    <property type="nucleotide sequence ID" value="NZ_CP004387.1"/>
</dbReference>
<keyword evidence="10" id="KW-1185">Reference proteome</keyword>
<dbReference type="GO" id="GO:0005524">
    <property type="term" value="F:ATP binding"/>
    <property type="evidence" value="ECO:0007669"/>
    <property type="project" value="UniProtKB-KW"/>
</dbReference>